<organism evidence="5 6">
    <name type="scientific">Methylophaga muralis</name>
    <dbReference type="NCBI Taxonomy" id="291169"/>
    <lineage>
        <taxon>Bacteria</taxon>
        <taxon>Pseudomonadati</taxon>
        <taxon>Pseudomonadota</taxon>
        <taxon>Gammaproteobacteria</taxon>
        <taxon>Thiotrichales</taxon>
        <taxon>Piscirickettsiaceae</taxon>
        <taxon>Methylophaga</taxon>
    </lineage>
</organism>
<dbReference type="InterPro" id="IPR050469">
    <property type="entry name" value="Diguanylate_Cyclase"/>
</dbReference>
<dbReference type="PATRIC" id="fig|291169.3.peg.1108"/>
<dbReference type="CDD" id="cd01949">
    <property type="entry name" value="GGDEF"/>
    <property type="match status" value="1"/>
</dbReference>
<reference evidence="5 6" key="1">
    <citation type="submission" date="2016-07" db="EMBL/GenBank/DDBJ databases">
        <title>Draft Genome Sequence of Methylophaga muralis Bur 1.</title>
        <authorList>
            <person name="Vasilenko O.V."/>
            <person name="Doronina N.V."/>
            <person name="Shmareva M.N."/>
            <person name="Tarlachkov S.V."/>
            <person name="Mustakhimov I."/>
            <person name="Trotsenko Y.A."/>
        </authorList>
    </citation>
    <scope>NUCLEOTIDE SEQUENCE [LARGE SCALE GENOMIC DNA]</scope>
    <source>
        <strain evidence="5 6">Bur 1</strain>
    </source>
</reference>
<proteinExistence type="predicted"/>
<evidence type="ECO:0000313" key="6">
    <source>
        <dbReference type="Proteomes" id="UP000094379"/>
    </source>
</evidence>
<dbReference type="AlphaFoldDB" id="A0A1E3GT22"/>
<feature type="domain" description="GGDEF" evidence="4">
    <location>
        <begin position="205"/>
        <end position="335"/>
    </location>
</feature>
<dbReference type="GO" id="GO:1902201">
    <property type="term" value="P:negative regulation of bacterial-type flagellum-dependent cell motility"/>
    <property type="evidence" value="ECO:0007669"/>
    <property type="project" value="TreeGrafter"/>
</dbReference>
<evidence type="ECO:0000313" key="5">
    <source>
        <dbReference type="EMBL" id="ODN67200.1"/>
    </source>
</evidence>
<dbReference type="EMBL" id="MCRI01000008">
    <property type="protein sequence ID" value="ODN67200.1"/>
    <property type="molecule type" value="Genomic_DNA"/>
</dbReference>
<dbReference type="GO" id="GO:0043709">
    <property type="term" value="P:cell adhesion involved in single-species biofilm formation"/>
    <property type="evidence" value="ECO:0007669"/>
    <property type="project" value="TreeGrafter"/>
</dbReference>
<dbReference type="RefSeq" id="WP_069295613.1">
    <property type="nucleotide sequence ID" value="NZ_MCRI01000008.1"/>
</dbReference>
<dbReference type="SUPFAM" id="SSF55073">
    <property type="entry name" value="Nucleotide cyclase"/>
    <property type="match status" value="1"/>
</dbReference>
<keyword evidence="5" id="KW-0808">Transferase</keyword>
<name>A0A1E3GT22_9GAMM</name>
<evidence type="ECO:0000256" key="2">
    <source>
        <dbReference type="ARBA" id="ARBA00012528"/>
    </source>
</evidence>
<comment type="caution">
    <text evidence="5">The sequence shown here is derived from an EMBL/GenBank/DDBJ whole genome shotgun (WGS) entry which is preliminary data.</text>
</comment>
<sequence length="356" mass="40432">MQHRHSSIRIVDNLAEITRHHDRQVLEKSLLKTLNELFPAQSLRLFRVRRHDLVHDISLLAFCVNDVISSSDQHPKLNFETADELTAALTKAIDKEDIVSYRQSGNDGWNVIYPAFDSHGEIFASLVHHCHELPSVNDQRLVHGILRVYANYLALIDKSQRDKLTGLYNRETLDEQITKILVNQSSELNKLMASPNDSRRRRYAIKHWLGVVDIDKFKVINDTYGHLYGDEVIILVARLMTSGVIRDDDLIYRFGGEEFVVLLKAANEVDAMQAFERIRKVVANHSFPQLGQVTVSVGFVEVSAQLSPTDVIGQADEALYAAKNEGRNQVQNYHHLVAAGKVMEPKKMVSSNVELF</sequence>
<keyword evidence="5" id="KW-0548">Nucleotidyltransferase</keyword>
<dbReference type="PROSITE" id="PS50887">
    <property type="entry name" value="GGDEF"/>
    <property type="match status" value="1"/>
</dbReference>
<evidence type="ECO:0000259" key="4">
    <source>
        <dbReference type="PROSITE" id="PS50887"/>
    </source>
</evidence>
<dbReference type="STRING" id="291169.A9E74_01101"/>
<dbReference type="PANTHER" id="PTHR45138">
    <property type="entry name" value="REGULATORY COMPONENTS OF SENSORY TRANSDUCTION SYSTEM"/>
    <property type="match status" value="1"/>
</dbReference>
<dbReference type="FunFam" id="3.30.70.270:FF:000001">
    <property type="entry name" value="Diguanylate cyclase domain protein"/>
    <property type="match status" value="1"/>
</dbReference>
<dbReference type="Pfam" id="PF00990">
    <property type="entry name" value="GGDEF"/>
    <property type="match status" value="1"/>
</dbReference>
<dbReference type="Gene3D" id="3.30.70.270">
    <property type="match status" value="1"/>
</dbReference>
<dbReference type="EC" id="2.7.7.65" evidence="2"/>
<dbReference type="InterPro" id="IPR000160">
    <property type="entry name" value="GGDEF_dom"/>
</dbReference>
<evidence type="ECO:0000256" key="1">
    <source>
        <dbReference type="ARBA" id="ARBA00001946"/>
    </source>
</evidence>
<dbReference type="InterPro" id="IPR043128">
    <property type="entry name" value="Rev_trsase/Diguanyl_cyclase"/>
</dbReference>
<evidence type="ECO:0000256" key="3">
    <source>
        <dbReference type="ARBA" id="ARBA00034247"/>
    </source>
</evidence>
<keyword evidence="6" id="KW-1185">Reference proteome</keyword>
<comment type="catalytic activity">
    <reaction evidence="3">
        <text>2 GTP = 3',3'-c-di-GMP + 2 diphosphate</text>
        <dbReference type="Rhea" id="RHEA:24898"/>
        <dbReference type="ChEBI" id="CHEBI:33019"/>
        <dbReference type="ChEBI" id="CHEBI:37565"/>
        <dbReference type="ChEBI" id="CHEBI:58805"/>
        <dbReference type="EC" id="2.7.7.65"/>
    </reaction>
</comment>
<comment type="cofactor">
    <cofactor evidence="1">
        <name>Mg(2+)</name>
        <dbReference type="ChEBI" id="CHEBI:18420"/>
    </cofactor>
</comment>
<dbReference type="NCBIfam" id="TIGR00254">
    <property type="entry name" value="GGDEF"/>
    <property type="match status" value="1"/>
</dbReference>
<dbReference type="SMART" id="SM00267">
    <property type="entry name" value="GGDEF"/>
    <property type="match status" value="1"/>
</dbReference>
<dbReference type="GO" id="GO:0052621">
    <property type="term" value="F:diguanylate cyclase activity"/>
    <property type="evidence" value="ECO:0007669"/>
    <property type="project" value="UniProtKB-EC"/>
</dbReference>
<gene>
    <name evidence="5" type="primary">ydeH</name>
    <name evidence="5" type="ORF">A9E74_01101</name>
</gene>
<dbReference type="Proteomes" id="UP000094379">
    <property type="component" value="Unassembled WGS sequence"/>
</dbReference>
<accession>A0A1E3GT22</accession>
<dbReference type="InterPro" id="IPR029787">
    <property type="entry name" value="Nucleotide_cyclase"/>
</dbReference>
<protein>
    <recommendedName>
        <fullName evidence="2">diguanylate cyclase</fullName>
        <ecNumber evidence="2">2.7.7.65</ecNumber>
    </recommendedName>
</protein>
<dbReference type="GO" id="GO:0005886">
    <property type="term" value="C:plasma membrane"/>
    <property type="evidence" value="ECO:0007669"/>
    <property type="project" value="TreeGrafter"/>
</dbReference>
<dbReference type="PANTHER" id="PTHR45138:SF9">
    <property type="entry name" value="DIGUANYLATE CYCLASE DGCM-RELATED"/>
    <property type="match status" value="1"/>
</dbReference>